<feature type="region of interest" description="Disordered" evidence="1">
    <location>
        <begin position="1"/>
        <end position="21"/>
    </location>
</feature>
<evidence type="ECO:0000313" key="3">
    <source>
        <dbReference type="Proteomes" id="UP000678276"/>
    </source>
</evidence>
<dbReference type="RefSeq" id="WP_209593852.1">
    <property type="nucleotide sequence ID" value="NZ_JAGJCF010000004.1"/>
</dbReference>
<organism evidence="2 3">
    <name type="scientific">Jiella mangrovi</name>
    <dbReference type="NCBI Taxonomy" id="2821407"/>
    <lineage>
        <taxon>Bacteria</taxon>
        <taxon>Pseudomonadati</taxon>
        <taxon>Pseudomonadota</taxon>
        <taxon>Alphaproteobacteria</taxon>
        <taxon>Hyphomicrobiales</taxon>
        <taxon>Aurantimonadaceae</taxon>
        <taxon>Jiella</taxon>
    </lineage>
</organism>
<name>A0ABS4BFD6_9HYPH</name>
<evidence type="ECO:0000256" key="1">
    <source>
        <dbReference type="SAM" id="MobiDB-lite"/>
    </source>
</evidence>
<dbReference type="EMBL" id="JAGJCF010000004">
    <property type="protein sequence ID" value="MBP0615421.1"/>
    <property type="molecule type" value="Genomic_DNA"/>
</dbReference>
<proteinExistence type="predicted"/>
<dbReference type="InterPro" id="IPR014917">
    <property type="entry name" value="DUF1800"/>
</dbReference>
<dbReference type="Pfam" id="PF08811">
    <property type="entry name" value="DUF1800"/>
    <property type="match status" value="1"/>
</dbReference>
<comment type="caution">
    <text evidence="2">The sequence shown here is derived from an EMBL/GenBank/DDBJ whole genome shotgun (WGS) entry which is preliminary data.</text>
</comment>
<dbReference type="Proteomes" id="UP000678276">
    <property type="component" value="Unassembled WGS sequence"/>
</dbReference>
<protein>
    <submittedName>
        <fullName evidence="2">DUF1800 domain-containing protein</fullName>
    </submittedName>
</protein>
<keyword evidence="3" id="KW-1185">Reference proteome</keyword>
<sequence length="488" mass="53373">MRSPSAAFTASRFGLGLRPTGSDVFGRDPVAALLDEVEIEARAPAGQALPTSREIFSGVQTHLARVAEMKKASRALVMGETGASPADDGSAGMRPGSGEADDPGMMQAEARAADKPEKPQRPQVDAYNAEFEALIARKHDAPIGFYERLVDFWSNHFAIEKDRNPRVMAIVGAYEREAIRPHVLGRFEDMLLAVAQHPAMLYYLDNYLSAGVHSRAARRRRKLGLNENYGREMLELHTLGADGGYDQSDVRALANALSGWGIVVNPRRPDCGTFAFFASVHEPGPVTIMGKVYAQKGEAQARAVMADLARHPATARHIAFKLAQAFVADDPPKPLVARLAAVFERTGGDLGALAKALVTDPAAWDAPRRKLRTPQEFVWSSIRALPAKYEFRDIRRSLAMLGQTPWSPTSPAGFPGDSRHWLAADAMTNRLDFAQFLAARTHPENPVMLAEATLGDLLTGPTREALMRAESPRQAFALMLMSPEFQRR</sequence>
<reference evidence="2 3" key="1">
    <citation type="submission" date="2021-04" db="EMBL/GenBank/DDBJ databases">
        <title>Whole genome sequence of Jiella sp. KSK16Y-1.</title>
        <authorList>
            <person name="Tuo L."/>
        </authorList>
    </citation>
    <scope>NUCLEOTIDE SEQUENCE [LARGE SCALE GENOMIC DNA]</scope>
    <source>
        <strain evidence="2 3">KSK16Y-1</strain>
    </source>
</reference>
<accession>A0ABS4BFD6</accession>
<feature type="region of interest" description="Disordered" evidence="1">
    <location>
        <begin position="81"/>
        <end position="104"/>
    </location>
</feature>
<evidence type="ECO:0000313" key="2">
    <source>
        <dbReference type="EMBL" id="MBP0615421.1"/>
    </source>
</evidence>
<gene>
    <name evidence="2" type="ORF">J6595_07505</name>
</gene>